<proteinExistence type="predicted"/>
<dbReference type="EMBL" id="CP027753">
    <property type="protein sequence ID" value="AZE51380.1"/>
    <property type="molecule type" value="Genomic_DNA"/>
</dbReference>
<dbReference type="AlphaFoldDB" id="A0A3G7TWK0"/>
<evidence type="ECO:0000313" key="1">
    <source>
        <dbReference type="EMBL" id="AZE51380.1"/>
    </source>
</evidence>
<protein>
    <submittedName>
        <fullName evidence="1">Uncharacterized protein</fullName>
    </submittedName>
</protein>
<name>A0A3G7TWK0_9PSED</name>
<accession>A0A3G7TWK0</accession>
<dbReference type="Proteomes" id="UP000268048">
    <property type="component" value="Chromosome"/>
</dbReference>
<reference evidence="1 2" key="1">
    <citation type="submission" date="2018-03" db="EMBL/GenBank/DDBJ databases">
        <title>Diversity of phytobeneficial traits revealed by whole-genome analysis of worldwide-isolated phenazine-producing Pseudomonas spp.</title>
        <authorList>
            <person name="Biessy A."/>
            <person name="Novinscak A."/>
            <person name="Blom J."/>
            <person name="Leger G."/>
            <person name="Thomashow L.S."/>
            <person name="Cazorla F.M."/>
            <person name="Josic D."/>
            <person name="Filion M."/>
        </authorList>
    </citation>
    <scope>NUCLEOTIDE SEQUENCE [LARGE SCALE GENOMIC DNA]</scope>
    <source>
        <strain evidence="1 2">B25</strain>
    </source>
</reference>
<evidence type="ECO:0000313" key="2">
    <source>
        <dbReference type="Proteomes" id="UP000268048"/>
    </source>
</evidence>
<gene>
    <name evidence="1" type="ORF">C4K04_5742</name>
</gene>
<organism evidence="1 2">
    <name type="scientific">Pseudomonas chlororaphis</name>
    <dbReference type="NCBI Taxonomy" id="587753"/>
    <lineage>
        <taxon>Bacteria</taxon>
        <taxon>Pseudomonadati</taxon>
        <taxon>Pseudomonadota</taxon>
        <taxon>Gammaproteobacteria</taxon>
        <taxon>Pseudomonadales</taxon>
        <taxon>Pseudomonadaceae</taxon>
        <taxon>Pseudomonas</taxon>
    </lineage>
</organism>
<sequence>MSSRTKLFRQPSKGLSRVQLFTHDPCRAFVVRRANNLGSPPKYRG</sequence>